<keyword evidence="6" id="KW-0808">Transferase</keyword>
<dbReference type="Pfam" id="PF01391">
    <property type="entry name" value="Collagen"/>
    <property type="match status" value="2"/>
</dbReference>
<evidence type="ECO:0000256" key="14">
    <source>
        <dbReference type="ARBA" id="ARBA00064856"/>
    </source>
</evidence>
<dbReference type="SMART" id="SM00111">
    <property type="entry name" value="C4"/>
    <property type="match status" value="2"/>
</dbReference>
<dbReference type="SUPFAM" id="SSF48403">
    <property type="entry name" value="Ankyrin repeat"/>
    <property type="match status" value="1"/>
</dbReference>
<dbReference type="PROSITE" id="PS50011">
    <property type="entry name" value="PROTEIN_KINASE_DOM"/>
    <property type="match status" value="1"/>
</dbReference>
<dbReference type="InterPro" id="IPR036954">
    <property type="entry name" value="Collagen_IV_NC_sf"/>
</dbReference>
<dbReference type="InterPro" id="IPR016187">
    <property type="entry name" value="CTDL_fold"/>
</dbReference>
<feature type="compositionally biased region" description="Pro residues" evidence="15">
    <location>
        <begin position="230"/>
        <end position="241"/>
    </location>
</feature>
<dbReference type="Pfam" id="PF01413">
    <property type="entry name" value="C4"/>
    <property type="match status" value="2"/>
</dbReference>
<dbReference type="GO" id="GO:0005634">
    <property type="term" value="C:nucleus"/>
    <property type="evidence" value="ECO:0007669"/>
    <property type="project" value="TreeGrafter"/>
</dbReference>
<dbReference type="GO" id="GO:0004694">
    <property type="term" value="F:eukaryotic translation initiation factor 2alpha kinase activity"/>
    <property type="evidence" value="ECO:0007669"/>
    <property type="project" value="TreeGrafter"/>
</dbReference>
<feature type="region of interest" description="Disordered" evidence="15">
    <location>
        <begin position="1"/>
        <end position="245"/>
    </location>
</feature>
<dbReference type="GO" id="GO:0005201">
    <property type="term" value="F:extracellular matrix structural constituent"/>
    <property type="evidence" value="ECO:0007669"/>
    <property type="project" value="InterPro"/>
</dbReference>
<evidence type="ECO:0000256" key="5">
    <source>
        <dbReference type="ARBA" id="ARBA00022530"/>
    </source>
</evidence>
<evidence type="ECO:0000256" key="10">
    <source>
        <dbReference type="ARBA" id="ARBA00022840"/>
    </source>
</evidence>
<keyword evidence="3" id="KW-0964">Secreted</keyword>
<dbReference type="Pfam" id="PF12796">
    <property type="entry name" value="Ank_2"/>
    <property type="match status" value="1"/>
</dbReference>
<evidence type="ECO:0000256" key="11">
    <source>
        <dbReference type="ARBA" id="ARBA00022869"/>
    </source>
</evidence>
<comment type="subunit">
    <text evidence="14">Trimers of two alpha 1(IV) and one alpha 2(IV) chain. Type IV collagen forms a mesh-like network linked through intermolecular interactions between 7S domains and between NC1 domains.</text>
</comment>
<keyword evidence="5" id="KW-0272">Extracellular matrix</keyword>
<dbReference type="AlphaFoldDB" id="A0A7R8W7J9"/>
<evidence type="ECO:0000256" key="13">
    <source>
        <dbReference type="ARBA" id="ARBA00023157"/>
    </source>
</evidence>
<dbReference type="InterPro" id="IPR002110">
    <property type="entry name" value="Ankyrin_rpt"/>
</dbReference>
<reference evidence="16" key="1">
    <citation type="submission" date="2020-11" db="EMBL/GenBank/DDBJ databases">
        <authorList>
            <person name="Tran Van P."/>
        </authorList>
    </citation>
    <scope>NUCLEOTIDE SEQUENCE</scope>
</reference>
<dbReference type="PANTHER" id="PTHR11042">
    <property type="entry name" value="EUKARYOTIC TRANSLATION INITIATION FACTOR 2-ALPHA KINASE EIF2-ALPHA KINASE -RELATED"/>
    <property type="match status" value="1"/>
</dbReference>
<dbReference type="InterPro" id="IPR011009">
    <property type="entry name" value="Kinase-like_dom_sf"/>
</dbReference>
<evidence type="ECO:0000256" key="7">
    <source>
        <dbReference type="ARBA" id="ARBA00022737"/>
    </source>
</evidence>
<dbReference type="SUPFAM" id="SSF56436">
    <property type="entry name" value="C-type lectin-like"/>
    <property type="match status" value="2"/>
</dbReference>
<dbReference type="EC" id="2.7.11.1" evidence="2"/>
<protein>
    <recommendedName>
        <fullName evidence="2">non-specific serine/threonine protein kinase</fullName>
        <ecNumber evidence="2">2.7.11.1</ecNumber>
    </recommendedName>
</protein>
<evidence type="ECO:0000256" key="2">
    <source>
        <dbReference type="ARBA" id="ARBA00012513"/>
    </source>
</evidence>
<dbReference type="GO" id="GO:0005737">
    <property type="term" value="C:cytoplasm"/>
    <property type="evidence" value="ECO:0007669"/>
    <property type="project" value="TreeGrafter"/>
</dbReference>
<dbReference type="Gene3D" id="1.10.510.10">
    <property type="entry name" value="Transferase(Phosphotransferase) domain 1"/>
    <property type="match status" value="1"/>
</dbReference>
<keyword evidence="11" id="KW-0084">Basement membrane</keyword>
<evidence type="ECO:0000313" key="16">
    <source>
        <dbReference type="EMBL" id="CAD7225817.1"/>
    </source>
</evidence>
<dbReference type="InterPro" id="IPR001442">
    <property type="entry name" value="Collagen_IV_NC"/>
</dbReference>
<keyword evidence="7" id="KW-0677">Repeat</keyword>
<dbReference type="FunFam" id="2.170.240.10:FF:000001">
    <property type="entry name" value="Collagen IV alpha 1 chain"/>
    <property type="match status" value="1"/>
</dbReference>
<accession>A0A7R8W7J9</accession>
<dbReference type="OrthoDB" id="10071882at2759"/>
<evidence type="ECO:0000256" key="1">
    <source>
        <dbReference type="ARBA" id="ARBA00004302"/>
    </source>
</evidence>
<feature type="non-terminal residue" evidence="16">
    <location>
        <position position="977"/>
    </location>
</feature>
<dbReference type="InterPro" id="IPR000719">
    <property type="entry name" value="Prot_kinase_dom"/>
</dbReference>
<comment type="subcellular location">
    <subcellularLocation>
        <location evidence="1">Secreted</location>
        <location evidence="1">Extracellular space</location>
        <location evidence="1">Extracellular matrix</location>
        <location evidence="1">Basement membrane</location>
    </subcellularLocation>
</comment>
<dbReference type="InterPro" id="IPR017441">
    <property type="entry name" value="Protein_kinase_ATP_BS"/>
</dbReference>
<keyword evidence="4" id="KW-0723">Serine/threonine-protein kinase</keyword>
<dbReference type="GO" id="GO:0005581">
    <property type="term" value="C:collagen trimer"/>
    <property type="evidence" value="ECO:0007669"/>
    <property type="project" value="UniProtKB-KW"/>
</dbReference>
<evidence type="ECO:0000256" key="15">
    <source>
        <dbReference type="SAM" id="MobiDB-lite"/>
    </source>
</evidence>
<dbReference type="PROSITE" id="PS00107">
    <property type="entry name" value="PROTEIN_KINASE_ATP"/>
    <property type="match status" value="1"/>
</dbReference>
<dbReference type="EMBL" id="OB660669">
    <property type="protein sequence ID" value="CAD7225817.1"/>
    <property type="molecule type" value="Genomic_DNA"/>
</dbReference>
<evidence type="ECO:0000256" key="9">
    <source>
        <dbReference type="ARBA" id="ARBA00022777"/>
    </source>
</evidence>
<dbReference type="Gene3D" id="2.170.240.10">
    <property type="entry name" value="Collagen IV, non-collagenous"/>
    <property type="match status" value="1"/>
</dbReference>
<organism evidence="16">
    <name type="scientific">Cyprideis torosa</name>
    <dbReference type="NCBI Taxonomy" id="163714"/>
    <lineage>
        <taxon>Eukaryota</taxon>
        <taxon>Metazoa</taxon>
        <taxon>Ecdysozoa</taxon>
        <taxon>Arthropoda</taxon>
        <taxon>Crustacea</taxon>
        <taxon>Oligostraca</taxon>
        <taxon>Ostracoda</taxon>
        <taxon>Podocopa</taxon>
        <taxon>Podocopida</taxon>
        <taxon>Cytherocopina</taxon>
        <taxon>Cytheroidea</taxon>
        <taxon>Cytherideidae</taxon>
        <taxon>Cyprideis</taxon>
    </lineage>
</organism>
<evidence type="ECO:0000256" key="6">
    <source>
        <dbReference type="ARBA" id="ARBA00022679"/>
    </source>
</evidence>
<dbReference type="Pfam" id="PF00069">
    <property type="entry name" value="Pkinase"/>
    <property type="match status" value="1"/>
</dbReference>
<keyword evidence="13" id="KW-1015">Disulfide bond</keyword>
<dbReference type="Gene3D" id="3.30.200.20">
    <property type="entry name" value="Phosphorylase Kinase, domain 1"/>
    <property type="match status" value="1"/>
</dbReference>
<evidence type="ECO:0000256" key="12">
    <source>
        <dbReference type="ARBA" id="ARBA00023119"/>
    </source>
</evidence>
<dbReference type="InterPro" id="IPR050339">
    <property type="entry name" value="CC_SR_Kinase"/>
</dbReference>
<dbReference type="GO" id="GO:0005604">
    <property type="term" value="C:basement membrane"/>
    <property type="evidence" value="ECO:0007669"/>
    <property type="project" value="UniProtKB-SubCell"/>
</dbReference>
<dbReference type="PROSITE" id="PS50088">
    <property type="entry name" value="ANK_REPEAT"/>
    <property type="match status" value="1"/>
</dbReference>
<dbReference type="GO" id="GO:0005524">
    <property type="term" value="F:ATP binding"/>
    <property type="evidence" value="ECO:0007669"/>
    <property type="project" value="UniProtKB-UniRule"/>
</dbReference>
<keyword evidence="8" id="KW-0547">Nucleotide-binding</keyword>
<feature type="compositionally biased region" description="Low complexity" evidence="15">
    <location>
        <begin position="169"/>
        <end position="199"/>
    </location>
</feature>
<keyword evidence="12" id="KW-0176">Collagen</keyword>
<sequence>MIESFYSGQPGDVGIEGASGLPGEPGMSIGGFPGIKGDRGPPGPPGLDGLPGPEGRQGRPGFIGLKGLPGDPGRPGPGIVKGEMGEPGEEGMPGLPGFYGMPGPDGQPGAPGINGKDGEPGSPGVPGMPGFSGPKGNKASLHLGDYGIPGPPGLDGLPGKPGERGPIGPYGRPGLDGRPGPRGPKGTSGIPGIIGLPGLAGQKGYPGPPGRRGRDGYPGPRGPDGTPGPEGLPAPPGPPPKSRGYLVTVHSQSTNIPRCPPGTRLMWEGYSLLHLMGDSRTHSQDLGTPGSCLRRFNPMPFLFCNINNNCNYASRNDYSYWLSTGKQMPMSMMGIIGDDLKDYVGRCSVCESATRPIAIHSQTNNLPTCPNGWEVVWHGYSFIMHTDAGAEGGGQNLVSPGSCLQKFRSVPFIECHGHGRCNGFPTALSYWLATIEANDQFGAPTPQVLKGDDQTNRVSRCTQTKRIDLLRGVASVTLPSGDIPEWKSVQSNALQDASGKGDVSSVGRLVKDRNHLVWTRDECGRLPIHYAAYSSRADVIRFFVSYDKEHEGDMVNDRASDGSTPLFLAAAVADLKSVEVLMGEGNANPWIKNEEGLLPIHAAVYNRHSEVVRYFLQYTLEHPEDRSMIDSQDNAGNTPLSLAVLKDDLESVLLLRQVGADVSLANRDGKTPLDTAEAGSKIAEVLGRELTVREKYDVEDVGIGKGAFGFVRTAVNKITRQKVAVKSTEPVPTDETVHREIVNMKKLGELKHDNVVALFEHFVLERNGETSLTLIMELCDQNLCQWLKSHPFEERSYGDITRLLVGLGDGLSYIHGQKIIHRDLHPGNILIKSVDGQEIVKITDFGLSKAVDTGYTSHTERVGHFWYRAPEVDKATWLDSEPSFKYRFKVDVFSAGLVWYELFGDFKFSERKDRLEQARDLKFVPNFAHVFPEEERIIRRMLSKRSQDRPSSMDVARKMKELHRMEAEKGTLRNCVE</sequence>
<dbReference type="Gene3D" id="1.25.40.20">
    <property type="entry name" value="Ankyrin repeat-containing domain"/>
    <property type="match status" value="2"/>
</dbReference>
<dbReference type="SMART" id="SM00248">
    <property type="entry name" value="ANK"/>
    <property type="match status" value="4"/>
</dbReference>
<dbReference type="SUPFAM" id="SSF56112">
    <property type="entry name" value="Protein kinase-like (PK-like)"/>
    <property type="match status" value="1"/>
</dbReference>
<dbReference type="InterPro" id="IPR036770">
    <property type="entry name" value="Ankyrin_rpt-contain_sf"/>
</dbReference>
<evidence type="ECO:0000256" key="3">
    <source>
        <dbReference type="ARBA" id="ARBA00022525"/>
    </source>
</evidence>
<dbReference type="InterPro" id="IPR008160">
    <property type="entry name" value="Collagen"/>
</dbReference>
<name>A0A7R8W7J9_9CRUS</name>
<keyword evidence="10" id="KW-0067">ATP-binding</keyword>
<dbReference type="GO" id="GO:0009792">
    <property type="term" value="P:embryo development ending in birth or egg hatching"/>
    <property type="evidence" value="ECO:0007669"/>
    <property type="project" value="UniProtKB-ARBA"/>
</dbReference>
<feature type="compositionally biased region" description="Low complexity" evidence="15">
    <location>
        <begin position="143"/>
        <end position="160"/>
    </location>
</feature>
<evidence type="ECO:0000256" key="4">
    <source>
        <dbReference type="ARBA" id="ARBA00022527"/>
    </source>
</evidence>
<proteinExistence type="predicted"/>
<dbReference type="PROSITE" id="PS50297">
    <property type="entry name" value="ANK_REP_REGION"/>
    <property type="match status" value="1"/>
</dbReference>
<gene>
    <name evidence="16" type="ORF">CTOB1V02_LOCUS3749</name>
</gene>
<keyword evidence="9" id="KW-0418">Kinase</keyword>
<evidence type="ECO:0000256" key="8">
    <source>
        <dbReference type="ARBA" id="ARBA00022741"/>
    </source>
</evidence>
<dbReference type="PANTHER" id="PTHR11042:SF160">
    <property type="entry name" value="EUKARYOTIC TRANSLATION INITIATION FACTOR 2-ALPHA KINASE 1"/>
    <property type="match status" value="1"/>
</dbReference>
<dbReference type="PROSITE" id="PS51403">
    <property type="entry name" value="NC1_IV"/>
    <property type="match status" value="1"/>
</dbReference>